<sequence length="403" mass="46219">MRVLQLCLKPPQPAKDGGCIAINNISRGLINLGAELKILTLSTHKHPFRLEAFDEEFVNQSGIEGVFIDTKVNVVDAFSSLVTSDSYNISRFFSTDFDILLRKTLENDEFDIVHLESLFMTTYIHTIRRFSKAKIVLRSHNLEYMIWERLARQSNNPAKKVYLTHLAKQLKKYEVNVLSGVDGIAAITDEDQLKYKNLGCKKPMITIPFGINLSDYHIQEERKSTDQLNFKLFHLGAMDWKPNLEGIAWFLEEIWNKSQQNHPAFSLHLAGRHMPDWLLENNFPNVFNHGEVDSANQFMLDHDIMIVPLLSAGGMRVKIIEGMALGKVVISTRIGAEGINCKNRENILIANNLDEFEDQLKWIEEDPERLSLIGSNARRLVEGYYDNESIMKDLYGFYVNLIQ</sequence>
<evidence type="ECO:0000313" key="1">
    <source>
        <dbReference type="EMBL" id="CAG5084148.1"/>
    </source>
</evidence>
<accession>A0A916NSP4</accession>
<evidence type="ECO:0008006" key="3">
    <source>
        <dbReference type="Google" id="ProtNLM"/>
    </source>
</evidence>
<dbReference type="EMBL" id="OU015584">
    <property type="protein sequence ID" value="CAG5084148.1"/>
    <property type="molecule type" value="Genomic_DNA"/>
</dbReference>
<dbReference type="CDD" id="cd03801">
    <property type="entry name" value="GT4_PimA-like"/>
    <property type="match status" value="1"/>
</dbReference>
<reference evidence="1" key="1">
    <citation type="submission" date="2021-04" db="EMBL/GenBank/DDBJ databases">
        <authorList>
            <person name="Rodrigo-Torres L."/>
            <person name="Arahal R. D."/>
            <person name="Lucena T."/>
        </authorList>
    </citation>
    <scope>NUCLEOTIDE SEQUENCE</scope>
    <source>
        <strain evidence="1">AS29M-1</strain>
    </source>
</reference>
<organism evidence="1 2">
    <name type="scientific">Parvicella tangerina</name>
    <dbReference type="NCBI Taxonomy" id="2829795"/>
    <lineage>
        <taxon>Bacteria</taxon>
        <taxon>Pseudomonadati</taxon>
        <taxon>Bacteroidota</taxon>
        <taxon>Flavobacteriia</taxon>
        <taxon>Flavobacteriales</taxon>
        <taxon>Parvicellaceae</taxon>
        <taxon>Parvicella</taxon>
    </lineage>
</organism>
<proteinExistence type="predicted"/>
<dbReference type="Pfam" id="PF13692">
    <property type="entry name" value="Glyco_trans_1_4"/>
    <property type="match status" value="1"/>
</dbReference>
<gene>
    <name evidence="1" type="ORF">CRYO30217_02390</name>
</gene>
<dbReference type="PANTHER" id="PTHR12526">
    <property type="entry name" value="GLYCOSYLTRANSFERASE"/>
    <property type="match status" value="1"/>
</dbReference>
<dbReference type="RefSeq" id="WP_258542620.1">
    <property type="nucleotide sequence ID" value="NZ_OU015584.1"/>
</dbReference>
<name>A0A916NSP4_9FLAO</name>
<dbReference type="SUPFAM" id="SSF53756">
    <property type="entry name" value="UDP-Glycosyltransferase/glycogen phosphorylase"/>
    <property type="match status" value="1"/>
</dbReference>
<dbReference type="Proteomes" id="UP000683507">
    <property type="component" value="Chromosome"/>
</dbReference>
<keyword evidence="2" id="KW-1185">Reference proteome</keyword>
<dbReference type="AlphaFoldDB" id="A0A916NSP4"/>
<dbReference type="KEGG" id="ptan:CRYO30217_02390"/>
<dbReference type="Gene3D" id="3.40.50.2000">
    <property type="entry name" value="Glycogen Phosphorylase B"/>
    <property type="match status" value="2"/>
</dbReference>
<protein>
    <recommendedName>
        <fullName evidence="3">Glycosyltransferase</fullName>
    </recommendedName>
</protein>
<evidence type="ECO:0000313" key="2">
    <source>
        <dbReference type="Proteomes" id="UP000683507"/>
    </source>
</evidence>